<evidence type="ECO:0000313" key="1">
    <source>
        <dbReference type="EMBL" id="CAL1537979.1"/>
    </source>
</evidence>
<dbReference type="AlphaFoldDB" id="A0AAV2HUU8"/>
<protein>
    <submittedName>
        <fullName evidence="1">Uncharacterized protein</fullName>
    </submittedName>
</protein>
<comment type="caution">
    <text evidence="1">The sequence shown here is derived from an EMBL/GenBank/DDBJ whole genome shotgun (WGS) entry which is preliminary data.</text>
</comment>
<organism evidence="1 2">
    <name type="scientific">Lymnaea stagnalis</name>
    <name type="common">Great pond snail</name>
    <name type="synonym">Helix stagnalis</name>
    <dbReference type="NCBI Taxonomy" id="6523"/>
    <lineage>
        <taxon>Eukaryota</taxon>
        <taxon>Metazoa</taxon>
        <taxon>Spiralia</taxon>
        <taxon>Lophotrochozoa</taxon>
        <taxon>Mollusca</taxon>
        <taxon>Gastropoda</taxon>
        <taxon>Heterobranchia</taxon>
        <taxon>Euthyneura</taxon>
        <taxon>Panpulmonata</taxon>
        <taxon>Hygrophila</taxon>
        <taxon>Lymnaeoidea</taxon>
        <taxon>Lymnaeidae</taxon>
        <taxon>Lymnaea</taxon>
    </lineage>
</organism>
<sequence>PESTEVTLTNRIEEVLRGGRDQRNWSPSTVSRQADTSIEKWQDSVGTQFSPRNLFIKDQTPDRQIFLGNASFTDISSPFKTLDIRSPSSSLVNFTNSPQFIQKALIKEKDVELRKLRELLNTEILLKEEAQLNLQD</sequence>
<reference evidence="1 2" key="1">
    <citation type="submission" date="2024-04" db="EMBL/GenBank/DDBJ databases">
        <authorList>
            <consortium name="Genoscope - CEA"/>
            <person name="William W."/>
        </authorList>
    </citation>
    <scope>NUCLEOTIDE SEQUENCE [LARGE SCALE GENOMIC DNA]</scope>
</reference>
<evidence type="ECO:0000313" key="2">
    <source>
        <dbReference type="Proteomes" id="UP001497497"/>
    </source>
</evidence>
<gene>
    <name evidence="1" type="ORF">GSLYS_00011800001</name>
</gene>
<dbReference type="EMBL" id="CAXITT010000279">
    <property type="protein sequence ID" value="CAL1537979.1"/>
    <property type="molecule type" value="Genomic_DNA"/>
</dbReference>
<keyword evidence="2" id="KW-1185">Reference proteome</keyword>
<dbReference type="Proteomes" id="UP001497497">
    <property type="component" value="Unassembled WGS sequence"/>
</dbReference>
<name>A0AAV2HUU8_LYMST</name>
<feature type="non-terminal residue" evidence="1">
    <location>
        <position position="1"/>
    </location>
</feature>
<feature type="non-terminal residue" evidence="1">
    <location>
        <position position="136"/>
    </location>
</feature>
<accession>A0AAV2HUU8</accession>
<proteinExistence type="predicted"/>